<comment type="pathway">
    <text evidence="9">Cell wall biogenesis.</text>
</comment>
<evidence type="ECO:0000313" key="12">
    <source>
        <dbReference type="EMBL" id="WAA11389.1"/>
    </source>
</evidence>
<protein>
    <recommendedName>
        <fullName evidence="9">Polyisoprenyl-teichoic acid--peptidoglycan teichoic acid transferase TagU</fullName>
        <ecNumber evidence="9">2.7.8.-</ecNumber>
    </recommendedName>
</protein>
<keyword evidence="13" id="KW-1185">Reference proteome</keyword>
<comment type="function">
    <text evidence="9">May catalyze the final step in cell wall teichoic acid biosynthesis, the transfer of the anionic cell wall polymers (APs) from their lipid-linked precursor to the cell wall peptidoglycan (PG).</text>
</comment>
<keyword evidence="6 9" id="KW-1133">Transmembrane helix</keyword>
<organism evidence="12 13">
    <name type="scientific">Fervidibacillus albus</name>
    <dbReference type="NCBI Taxonomy" id="2980026"/>
    <lineage>
        <taxon>Bacteria</taxon>
        <taxon>Bacillati</taxon>
        <taxon>Bacillota</taxon>
        <taxon>Bacilli</taxon>
        <taxon>Bacillales</taxon>
        <taxon>Bacillaceae</taxon>
        <taxon>Fervidibacillus</taxon>
    </lineage>
</organism>
<evidence type="ECO:0000256" key="4">
    <source>
        <dbReference type="ARBA" id="ARBA00022692"/>
    </source>
</evidence>
<dbReference type="NCBIfam" id="NF006897">
    <property type="entry name" value="PRK09379.1"/>
    <property type="match status" value="1"/>
</dbReference>
<dbReference type="GO" id="GO:0016780">
    <property type="term" value="F:phosphotransferase activity, for other substituted phosphate groups"/>
    <property type="evidence" value="ECO:0007669"/>
    <property type="project" value="UniProtKB-UniRule"/>
</dbReference>
<dbReference type="PANTHER" id="PTHR33392:SF6">
    <property type="entry name" value="POLYISOPRENYL-TEICHOIC ACID--PEPTIDOGLYCAN TEICHOIC ACID TRANSFERASE TAGU"/>
    <property type="match status" value="1"/>
</dbReference>
<evidence type="ECO:0000256" key="2">
    <source>
        <dbReference type="ARBA" id="ARBA00022475"/>
    </source>
</evidence>
<dbReference type="InterPro" id="IPR050922">
    <property type="entry name" value="LytR/CpsA/Psr_CW_biosynth"/>
</dbReference>
<feature type="domain" description="Cell envelope-related transcriptional attenuator" evidence="11">
    <location>
        <begin position="88"/>
        <end position="229"/>
    </location>
</feature>
<gene>
    <name evidence="9" type="primary">tagU</name>
    <name evidence="12" type="ORF">OE104_14880</name>
</gene>
<keyword evidence="8 9" id="KW-0961">Cell wall biogenesis/degradation</keyword>
<keyword evidence="2 9" id="KW-1003">Cell membrane</keyword>
<evidence type="ECO:0000259" key="11">
    <source>
        <dbReference type="Pfam" id="PF03816"/>
    </source>
</evidence>
<evidence type="ECO:0000313" key="13">
    <source>
        <dbReference type="Proteomes" id="UP001164718"/>
    </source>
</evidence>
<dbReference type="EMBL" id="CP106878">
    <property type="protein sequence ID" value="WAA11389.1"/>
    <property type="molecule type" value="Genomic_DNA"/>
</dbReference>
<evidence type="ECO:0000256" key="6">
    <source>
        <dbReference type="ARBA" id="ARBA00022989"/>
    </source>
</evidence>
<keyword evidence="3 9" id="KW-0808">Transferase</keyword>
<dbReference type="InterPro" id="IPR023734">
    <property type="entry name" value="TagU"/>
</dbReference>
<evidence type="ECO:0000256" key="10">
    <source>
        <dbReference type="SAM" id="Phobius"/>
    </source>
</evidence>
<dbReference type="Proteomes" id="UP001164718">
    <property type="component" value="Chromosome"/>
</dbReference>
<dbReference type="GO" id="GO:0070726">
    <property type="term" value="P:cell wall assembly"/>
    <property type="evidence" value="ECO:0007669"/>
    <property type="project" value="UniProtKB-UniRule"/>
</dbReference>
<accession>A0A9E8LXI4</accession>
<proteinExistence type="inferred from homology"/>
<comment type="subcellular location">
    <subcellularLocation>
        <location evidence="9">Cell membrane</location>
        <topology evidence="9">Single-pass type II membrane protein</topology>
    </subcellularLocation>
</comment>
<feature type="transmembrane region" description="Helical" evidence="10">
    <location>
        <begin position="20"/>
        <end position="39"/>
    </location>
</feature>
<dbReference type="InterPro" id="IPR004474">
    <property type="entry name" value="LytR_CpsA_psr"/>
</dbReference>
<feature type="topological domain" description="Cytoplasmic" evidence="9">
    <location>
        <begin position="1"/>
        <end position="15"/>
    </location>
</feature>
<dbReference type="NCBIfam" id="TIGR00350">
    <property type="entry name" value="lytR_cpsA_psr"/>
    <property type="match status" value="1"/>
</dbReference>
<keyword evidence="7 9" id="KW-0472">Membrane</keyword>
<keyword evidence="4 9" id="KW-0812">Transmembrane</keyword>
<sequence length="314" mass="35579">MLAKLQRSNRRKKRKWLRIVLLIAGLIVLSLGVYLFSLWRSVSNALDAMHQPIRETSEKRLEEISLKKSDPFSLLLLGVDEREGDRGRSDTMIVITVNPNTESMEMVSIPRDMRTEIIGRGTLDKINHAYAFGGVEMSIDTVENFFDIPIDYFIQVNMEGFKEIVDAVGGVTVENDLEFSYGGDYFPKGTVTLNGDEALNFARMRKGDSRGDFGRQLRQRQIIEAIIKEGASLKTLTNYGDILTALGNNVKTNLTFNEMVNIQKNYKNAAKDIEQHQIEGSGATIDGIYYYIVPDEERLALQTMLKEHLEIEQS</sequence>
<reference evidence="12" key="1">
    <citation type="submission" date="2022-09" db="EMBL/GenBank/DDBJ databases">
        <title>Complete Genomes of Fervidibacillus albus and Fervidibacillus halotolerans isolated from tidal flat sediments.</title>
        <authorList>
            <person name="Kwon K.K."/>
            <person name="Yang S.-H."/>
            <person name="Park M.J."/>
            <person name="Oh H.-M."/>
        </authorList>
    </citation>
    <scope>NUCLEOTIDE SEQUENCE</scope>
    <source>
        <strain evidence="12">MEBiC13591</strain>
    </source>
</reference>
<dbReference type="RefSeq" id="WP_275419211.1">
    <property type="nucleotide sequence ID" value="NZ_CP106878.1"/>
</dbReference>
<name>A0A9E8LXI4_9BACI</name>
<dbReference type="HAMAP" id="MF_01140">
    <property type="entry name" value="TagU_transferase"/>
    <property type="match status" value="1"/>
</dbReference>
<dbReference type="PANTHER" id="PTHR33392">
    <property type="entry name" value="POLYISOPRENYL-TEICHOIC ACID--PEPTIDOGLYCAN TEICHOIC ACID TRANSFERASE TAGU"/>
    <property type="match status" value="1"/>
</dbReference>
<dbReference type="AlphaFoldDB" id="A0A9E8LXI4"/>
<evidence type="ECO:0000256" key="9">
    <source>
        <dbReference type="HAMAP-Rule" id="MF_01140"/>
    </source>
</evidence>
<evidence type="ECO:0000256" key="1">
    <source>
        <dbReference type="ARBA" id="ARBA00006068"/>
    </source>
</evidence>
<evidence type="ECO:0000256" key="3">
    <source>
        <dbReference type="ARBA" id="ARBA00022679"/>
    </source>
</evidence>
<dbReference type="KEGG" id="faf:OE104_14880"/>
<keyword evidence="5 9" id="KW-0735">Signal-anchor</keyword>
<dbReference type="GO" id="GO:0005886">
    <property type="term" value="C:plasma membrane"/>
    <property type="evidence" value="ECO:0007669"/>
    <property type="project" value="UniProtKB-SubCell"/>
</dbReference>
<evidence type="ECO:0000256" key="8">
    <source>
        <dbReference type="ARBA" id="ARBA00023316"/>
    </source>
</evidence>
<comment type="similarity">
    <text evidence="1 9">Belongs to the LytR/CpsA/Psr (LCP) family.</text>
</comment>
<dbReference type="Gene3D" id="3.40.630.190">
    <property type="entry name" value="LCP protein"/>
    <property type="match status" value="1"/>
</dbReference>
<dbReference type="Pfam" id="PF03816">
    <property type="entry name" value="LytR_cpsA_psr"/>
    <property type="match status" value="1"/>
</dbReference>
<evidence type="ECO:0000256" key="5">
    <source>
        <dbReference type="ARBA" id="ARBA00022968"/>
    </source>
</evidence>
<feature type="topological domain" description="Extracellular" evidence="9">
    <location>
        <begin position="37"/>
        <end position="314"/>
    </location>
</feature>
<dbReference type="EC" id="2.7.8.-" evidence="9"/>
<evidence type="ECO:0000256" key="7">
    <source>
        <dbReference type="ARBA" id="ARBA00023136"/>
    </source>
</evidence>